<evidence type="ECO:0000313" key="2">
    <source>
        <dbReference type="EMBL" id="TWW08560.1"/>
    </source>
</evidence>
<feature type="domain" description="SET" evidence="1">
    <location>
        <begin position="7"/>
        <end position="114"/>
    </location>
</feature>
<gene>
    <name evidence="2" type="ORF">E3A20_23120</name>
</gene>
<reference evidence="2 3" key="2">
    <citation type="submission" date="2019-08" db="EMBL/GenBank/DDBJ databases">
        <authorList>
            <person name="Henke P."/>
        </authorList>
    </citation>
    <scope>NUCLEOTIDE SEQUENCE [LARGE SCALE GENOMIC DNA]</scope>
    <source>
        <strain evidence="2">Phe10_nw2017</strain>
    </source>
</reference>
<organism evidence="2 3">
    <name type="scientific">Planctomyces bekefii</name>
    <dbReference type="NCBI Taxonomy" id="1653850"/>
    <lineage>
        <taxon>Bacteria</taxon>
        <taxon>Pseudomonadati</taxon>
        <taxon>Planctomycetota</taxon>
        <taxon>Planctomycetia</taxon>
        <taxon>Planctomycetales</taxon>
        <taxon>Planctomycetaceae</taxon>
        <taxon>Planctomyces</taxon>
    </lineage>
</organism>
<evidence type="ECO:0000259" key="1">
    <source>
        <dbReference type="PROSITE" id="PS50280"/>
    </source>
</evidence>
<comment type="caution">
    <text evidence="2">The sequence shown here is derived from an EMBL/GenBank/DDBJ whole genome shotgun (WGS) entry which is preliminary data.</text>
</comment>
<dbReference type="AlphaFoldDB" id="A0A5C6M1E0"/>
<dbReference type="PIRSF" id="PIRSF022536">
    <property type="entry name" value="A612L_SET"/>
    <property type="match status" value="1"/>
</dbReference>
<keyword evidence="2" id="KW-0489">Methyltransferase</keyword>
<dbReference type="SMART" id="SM00317">
    <property type="entry name" value="SET"/>
    <property type="match status" value="1"/>
</dbReference>
<reference evidence="2 3" key="1">
    <citation type="submission" date="2019-08" db="EMBL/GenBank/DDBJ databases">
        <title>100 year-old enigma solved: identification of Planctomyces bekefii, the type genus and species of the phylum Planctomycetes.</title>
        <authorList>
            <person name="Svetlana D.N."/>
            <person name="Overmann J."/>
        </authorList>
    </citation>
    <scope>NUCLEOTIDE SEQUENCE [LARGE SCALE GENOMIC DNA]</scope>
    <source>
        <strain evidence="2">Phe10_nw2017</strain>
    </source>
</reference>
<evidence type="ECO:0000313" key="3">
    <source>
        <dbReference type="Proteomes" id="UP000321083"/>
    </source>
</evidence>
<dbReference type="GO" id="GO:0062122">
    <property type="term" value="F:histone H3K37 methyltransferase activity"/>
    <property type="evidence" value="ECO:0007669"/>
    <property type="project" value="InterPro"/>
</dbReference>
<dbReference type="Pfam" id="PF00856">
    <property type="entry name" value="SET"/>
    <property type="match status" value="1"/>
</dbReference>
<dbReference type="InterPro" id="IPR009207">
    <property type="entry name" value="SET7_MeTrfase"/>
</dbReference>
<dbReference type="EMBL" id="SRHE01000607">
    <property type="protein sequence ID" value="TWW08560.1"/>
    <property type="molecule type" value="Genomic_DNA"/>
</dbReference>
<dbReference type="InterPro" id="IPR001214">
    <property type="entry name" value="SET_dom"/>
</dbReference>
<accession>A0A5C6M1E0</accession>
<dbReference type="InterPro" id="IPR046341">
    <property type="entry name" value="SET_dom_sf"/>
</dbReference>
<sequence length="130" mass="14425">MKLTASTLIEIKRVKGKGRGVFARQLIPAGTVFEKVPLLVIPAKEVLECEHGSFLSQYVFEYGRGTVALALGFGSLYNHSFTPNARYDDAGRQVKEFRALRDIQPGEEITINYNGTEDGTDPVEFDVVED</sequence>
<dbReference type="PANTHER" id="PTHR12197">
    <property type="entry name" value="HISTONE-LYSINE N-METHYLTRANSFERASE SMYD"/>
    <property type="match status" value="1"/>
</dbReference>
<keyword evidence="3" id="KW-1185">Reference proteome</keyword>
<keyword evidence="2" id="KW-0808">Transferase</keyword>
<dbReference type="InterPro" id="IPR050869">
    <property type="entry name" value="H3K4_H4K5_MeTrfase"/>
</dbReference>
<protein>
    <submittedName>
        <fullName evidence="2">SET domain-containing protein-lysine N-methyltransferase</fullName>
    </submittedName>
</protein>
<dbReference type="PANTHER" id="PTHR12197:SF251">
    <property type="entry name" value="EG:BACR7C10.4 PROTEIN"/>
    <property type="match status" value="1"/>
</dbReference>
<dbReference type="PROSITE" id="PS50280">
    <property type="entry name" value="SET"/>
    <property type="match status" value="1"/>
</dbReference>
<dbReference type="Gene3D" id="2.170.270.10">
    <property type="entry name" value="SET domain"/>
    <property type="match status" value="1"/>
</dbReference>
<dbReference type="GO" id="GO:0032259">
    <property type="term" value="P:methylation"/>
    <property type="evidence" value="ECO:0007669"/>
    <property type="project" value="UniProtKB-KW"/>
</dbReference>
<dbReference type="Proteomes" id="UP000321083">
    <property type="component" value="Unassembled WGS sequence"/>
</dbReference>
<proteinExistence type="predicted"/>
<dbReference type="SUPFAM" id="SSF82199">
    <property type="entry name" value="SET domain"/>
    <property type="match status" value="1"/>
</dbReference>
<name>A0A5C6M1E0_9PLAN</name>
<dbReference type="CDD" id="cd10540">
    <property type="entry name" value="SET_SpSet7-like"/>
    <property type="match status" value="1"/>
</dbReference>